<name>A0A379R001_SALER</name>
<organism evidence="1 2">
    <name type="scientific">Salmonella enterica</name>
    <name type="common">Salmonella choleraesuis</name>
    <dbReference type="NCBI Taxonomy" id="28901"/>
    <lineage>
        <taxon>Bacteria</taxon>
        <taxon>Pseudomonadati</taxon>
        <taxon>Pseudomonadota</taxon>
        <taxon>Gammaproteobacteria</taxon>
        <taxon>Enterobacterales</taxon>
        <taxon>Enterobacteriaceae</taxon>
        <taxon>Salmonella</taxon>
    </lineage>
</organism>
<reference evidence="1 2" key="1">
    <citation type="submission" date="2018-06" db="EMBL/GenBank/DDBJ databases">
        <authorList>
            <consortium name="Pathogen Informatics"/>
            <person name="Doyle S."/>
        </authorList>
    </citation>
    <scope>NUCLEOTIDE SEQUENCE [LARGE SCALE GENOMIC DNA]</scope>
    <source>
        <strain evidence="1 2">NCTC10718</strain>
    </source>
</reference>
<dbReference type="Proteomes" id="UP000254332">
    <property type="component" value="Unassembled WGS sequence"/>
</dbReference>
<protein>
    <submittedName>
        <fullName evidence="1">Uncharacterized protein</fullName>
    </submittedName>
</protein>
<evidence type="ECO:0000313" key="2">
    <source>
        <dbReference type="Proteomes" id="UP000254332"/>
    </source>
</evidence>
<accession>A0A379R001</accession>
<sequence>MPWCCNDALFADEVSGAMLGISMYSIPSNLNTHSADEV</sequence>
<gene>
    <name evidence="1" type="ORF">NCTC10718_02614</name>
</gene>
<proteinExistence type="predicted"/>
<dbReference type="EMBL" id="UGWQ01000001">
    <property type="protein sequence ID" value="SUF69820.1"/>
    <property type="molecule type" value="Genomic_DNA"/>
</dbReference>
<dbReference type="AlphaFoldDB" id="A0A379R001"/>
<evidence type="ECO:0000313" key="1">
    <source>
        <dbReference type="EMBL" id="SUF69820.1"/>
    </source>
</evidence>